<dbReference type="EMBL" id="AP023081">
    <property type="protein sequence ID" value="BCD84166.1"/>
    <property type="molecule type" value="Genomic_DNA"/>
</dbReference>
<comment type="function">
    <text evidence="4 5">Removes the 2'-phosphate from RNA via an intermediate in which the phosphate is ADP-ribosylated by NAD followed by a presumed transesterification to release the RNA and generate ADP-ribose 1''-2''-cyclic phosphate (APPR&gt;P). May function as an ADP-ribosylase.</text>
</comment>
<evidence type="ECO:0000313" key="7">
    <source>
        <dbReference type="Proteomes" id="UP001064896"/>
    </source>
</evidence>
<dbReference type="Proteomes" id="UP001064896">
    <property type="component" value="Chromosome"/>
</dbReference>
<dbReference type="Gene3D" id="3.20.170.30">
    <property type="match status" value="1"/>
</dbReference>
<accession>A0ABM7L3T3</accession>
<protein>
    <recommendedName>
        <fullName evidence="5">Probable RNA 2'-phosphotransferase</fullName>
        <ecNumber evidence="5">2.7.1.-</ecNumber>
    </recommendedName>
</protein>
<dbReference type="Pfam" id="PF01885">
    <property type="entry name" value="PTS_2-RNA"/>
    <property type="match status" value="1"/>
</dbReference>
<keyword evidence="2 5" id="KW-0808">Transferase</keyword>
<evidence type="ECO:0000256" key="2">
    <source>
        <dbReference type="ARBA" id="ARBA00022679"/>
    </source>
</evidence>
<comment type="similarity">
    <text evidence="1 5">Belongs to the KptA/TPT1 family.</text>
</comment>
<dbReference type="NCBIfam" id="NF002014">
    <property type="entry name" value="PRK00819.1-4"/>
    <property type="match status" value="1"/>
</dbReference>
<dbReference type="PANTHER" id="PTHR12684">
    <property type="entry name" value="PUTATIVE PHOSPHOTRANSFERASE"/>
    <property type="match status" value="1"/>
</dbReference>
<organism evidence="6 7">
    <name type="scientific">Pseudomonas solani</name>
    <dbReference type="NCBI Taxonomy" id="2731552"/>
    <lineage>
        <taxon>Bacteria</taxon>
        <taxon>Pseudomonadati</taxon>
        <taxon>Pseudomonadota</taxon>
        <taxon>Gammaproteobacteria</taxon>
        <taxon>Pseudomonadales</taxon>
        <taxon>Pseudomonadaceae</taxon>
        <taxon>Pseudomonas</taxon>
    </lineage>
</organism>
<dbReference type="PANTHER" id="PTHR12684:SF2">
    <property type="entry name" value="TRNA 2'-PHOSPHOTRANSFERASE 1"/>
    <property type="match status" value="1"/>
</dbReference>
<evidence type="ECO:0000313" key="6">
    <source>
        <dbReference type="EMBL" id="BCD84166.1"/>
    </source>
</evidence>
<sequence length="188" mass="21011">MQELTMSNGPDVEISRFLSFVLRHKPEAIGLQLDSEGWADIEALITGAARTGKELDERAIRRVVANNDKKRFAISEDGRRIRAVQGHSTASVQRQYDAVVPPQRLFHGTASRFVDSILQKGLIAGSRHHVHLSEDRETATQVGERYGEPVILEIAASAMHEDGFEFHQAENGVWLTARVPVDYLKREG</sequence>
<dbReference type="InterPro" id="IPR022928">
    <property type="entry name" value="RNA_2'-PTrans_KptA"/>
</dbReference>
<evidence type="ECO:0000256" key="1">
    <source>
        <dbReference type="ARBA" id="ARBA00009836"/>
    </source>
</evidence>
<keyword evidence="7" id="KW-1185">Reference proteome</keyword>
<dbReference type="SUPFAM" id="SSF56399">
    <property type="entry name" value="ADP-ribosylation"/>
    <property type="match status" value="1"/>
</dbReference>
<reference evidence="6" key="1">
    <citation type="submission" date="2020-05" db="EMBL/GenBank/DDBJ databases">
        <title>Complete genome sequence of Pseudomonas sp. Sm006.</title>
        <authorList>
            <person name="Takeuchi K."/>
            <person name="Someya N."/>
        </authorList>
    </citation>
    <scope>NUCLEOTIDE SEQUENCE</scope>
    <source>
        <strain evidence="6">Sm006</strain>
    </source>
</reference>
<gene>
    <name evidence="5 6" type="primary">kptA</name>
    <name evidence="6" type="ORF">PSm6_05730</name>
</gene>
<dbReference type="InterPro" id="IPR002745">
    <property type="entry name" value="Ptrans_KptA/Tpt1"/>
</dbReference>
<proteinExistence type="inferred from homology"/>
<keyword evidence="3 5" id="KW-0520">NAD</keyword>
<evidence type="ECO:0000256" key="4">
    <source>
        <dbReference type="ARBA" id="ARBA00025212"/>
    </source>
</evidence>
<dbReference type="EC" id="2.7.1.-" evidence="5"/>
<dbReference type="HAMAP" id="MF_00299">
    <property type="entry name" value="KptA"/>
    <property type="match status" value="1"/>
</dbReference>
<evidence type="ECO:0000256" key="5">
    <source>
        <dbReference type="HAMAP-Rule" id="MF_00299"/>
    </source>
</evidence>
<dbReference type="InterPro" id="IPR042081">
    <property type="entry name" value="RNA_2'-PTrans_C"/>
</dbReference>
<evidence type="ECO:0000256" key="3">
    <source>
        <dbReference type="ARBA" id="ARBA00023027"/>
    </source>
</evidence>
<dbReference type="Gene3D" id="1.10.10.970">
    <property type="entry name" value="RNA 2'-phosphotransferase, Tpt1/KptA family, N-terminal domain"/>
    <property type="match status" value="1"/>
</dbReference>
<name>A0ABM7L3T3_9PSED</name>
<dbReference type="InterPro" id="IPR042080">
    <property type="entry name" value="RNA_2'-PTrans_N"/>
</dbReference>